<reference evidence="2 3" key="1">
    <citation type="submission" date="2021-08" db="EMBL/GenBank/DDBJ databases">
        <title>The highly contiguous genome resource for Trichoderma semiorbis FJ059, a fungal antagonistic to plant pathogens.</title>
        <authorList>
            <person name="Liu T."/>
        </authorList>
    </citation>
    <scope>NUCLEOTIDE SEQUENCE [LARGE SCALE GENOMIC DNA]</scope>
    <source>
        <strain evidence="2 3">FJ059</strain>
    </source>
</reference>
<dbReference type="PANTHER" id="PTHR35391:SF7">
    <property type="entry name" value="C2H2-TYPE DOMAIN-CONTAINING PROTEIN"/>
    <property type="match status" value="1"/>
</dbReference>
<accession>A0A9P8HE07</accession>
<dbReference type="Gene3D" id="3.40.50.300">
    <property type="entry name" value="P-loop containing nucleotide triphosphate hydrolases"/>
    <property type="match status" value="1"/>
</dbReference>
<feature type="region of interest" description="Disordered" evidence="1">
    <location>
        <begin position="365"/>
        <end position="385"/>
    </location>
</feature>
<evidence type="ECO:0008006" key="4">
    <source>
        <dbReference type="Google" id="ProtNLM"/>
    </source>
</evidence>
<evidence type="ECO:0000313" key="3">
    <source>
        <dbReference type="Proteomes" id="UP000826573"/>
    </source>
</evidence>
<evidence type="ECO:0000313" key="2">
    <source>
        <dbReference type="EMBL" id="KAH0525903.1"/>
    </source>
</evidence>
<proteinExistence type="predicted"/>
<dbReference type="AlphaFoldDB" id="A0A9P8HE07"/>
<dbReference type="PANTHER" id="PTHR35391">
    <property type="entry name" value="C2H2-TYPE DOMAIN-CONTAINING PROTEIN-RELATED"/>
    <property type="match status" value="1"/>
</dbReference>
<dbReference type="InterPro" id="IPR027417">
    <property type="entry name" value="P-loop_NTPase"/>
</dbReference>
<feature type="compositionally biased region" description="Polar residues" evidence="1">
    <location>
        <begin position="262"/>
        <end position="272"/>
    </location>
</feature>
<feature type="region of interest" description="Disordered" evidence="1">
    <location>
        <begin position="721"/>
        <end position="741"/>
    </location>
</feature>
<feature type="compositionally biased region" description="Polar residues" evidence="1">
    <location>
        <begin position="297"/>
        <end position="327"/>
    </location>
</feature>
<organism evidence="2 3">
    <name type="scientific">Trichoderma semiorbis</name>
    <dbReference type="NCBI Taxonomy" id="1491008"/>
    <lineage>
        <taxon>Eukaryota</taxon>
        <taxon>Fungi</taxon>
        <taxon>Dikarya</taxon>
        <taxon>Ascomycota</taxon>
        <taxon>Pezizomycotina</taxon>
        <taxon>Sordariomycetes</taxon>
        <taxon>Hypocreomycetidae</taxon>
        <taxon>Hypocreales</taxon>
        <taxon>Hypocreaceae</taxon>
        <taxon>Trichoderma</taxon>
    </lineage>
</organism>
<dbReference type="SUPFAM" id="SSF52540">
    <property type="entry name" value="P-loop containing nucleoside triphosphate hydrolases"/>
    <property type="match status" value="1"/>
</dbReference>
<evidence type="ECO:0000256" key="1">
    <source>
        <dbReference type="SAM" id="MobiDB-lite"/>
    </source>
</evidence>
<comment type="caution">
    <text evidence="2">The sequence shown here is derived from an EMBL/GenBank/DDBJ whole genome shotgun (WGS) entry which is preliminary data.</text>
</comment>
<sequence length="848" mass="95672">MTDMYQKFHYRRSRQVRLQPRPQLQLSTINEESAPQIKAATWEADPPPVAAPPTPVNDIHKRLARPIVMSHLGARSHQSKESKPTSLDSQEFKKRFLQRKDGSVKSKTKSIAANLVAYPQPSEASLVCDWCFSPLSEDEFKGDKWKKHLNEDLKPFLCLSEKCSEPLKRFATSRAWFSHMLETHGQNWHREVHLPAWWSCPLCNNQETTYPKSQDLSDHISKLHSDVFTEQQIQIIVHQSQLRAPRPQDTCPLCCLSMNDEQNTNRDIQPSKETPLKVPNKGEQLTESSKRIKIETGSVQLDQHSDTDTGSSEQETPNPQIPVSQSQGQLNIETIARHVAAHLQGMMLFSFRMISLDAAVDKSTDDKVLSGNTDNDLSRLGSNQQLSVPETQEIVDSINDLLVQDESMDVDYPLVEDAIPDCEQDLNWQDFIPYSEPLPEADTFLQQVIDSGAFQAKNQSLALETTANNASDKQPIIARPRTPPATIIIFPFRHDPDFTGHDILLHDLVYVCSSPPARLALVGIGGIGKSQLAIELAYRLVTSAKITISSNLSSWRWDISEASSQVSHRWLSEERNGRWILFLDGANDHSIFQDELYLPKSRNGTIVITTRRRDVAYRLTGNQQNVVEIGSMSVHNAVSLLERKLGRTAKEQFPKDGAASGLVKSLGLIPLAICRAAAYIQSTSTKPPIKDDDGRSYRLDNSDSLLRRHHLDRDQKMLEALFTKPPESSNRGDSPPPIVYSDEDDALGDTFMYEGDEDEHIINQEDFLMVKSAKKGAKVGYRSHGIPFDHDMVVLSEEDEPSAETERDMAHQHTGSKAAFTRPKLYKKKHWRCEGIYWDQTILKRSPA</sequence>
<protein>
    <recommendedName>
        <fullName evidence="4">NB-ARC domain-containing protein</fullName>
    </recommendedName>
</protein>
<feature type="region of interest" description="Disordered" evidence="1">
    <location>
        <begin position="262"/>
        <end position="327"/>
    </location>
</feature>
<feature type="compositionally biased region" description="Polar residues" evidence="1">
    <location>
        <begin position="370"/>
        <end position="385"/>
    </location>
</feature>
<gene>
    <name evidence="2" type="ORF">TsFJ059_009304</name>
</gene>
<name>A0A9P8HE07_9HYPO</name>
<dbReference type="EMBL" id="JAIMJC010000004">
    <property type="protein sequence ID" value="KAH0525903.1"/>
    <property type="molecule type" value="Genomic_DNA"/>
</dbReference>
<dbReference type="Proteomes" id="UP000826573">
    <property type="component" value="Unassembled WGS sequence"/>
</dbReference>
<keyword evidence="3" id="KW-1185">Reference proteome</keyword>